<feature type="region of interest" description="Disordered" evidence="1">
    <location>
        <begin position="51"/>
        <end position="91"/>
    </location>
</feature>
<dbReference type="Proteomes" id="UP000076852">
    <property type="component" value="Chromosome 2"/>
</dbReference>
<keyword evidence="3" id="KW-1185">Reference proteome</keyword>
<dbReference type="RefSeq" id="WP_063498373.1">
    <property type="nucleotide sequence ID" value="NZ_CP014579.1"/>
</dbReference>
<dbReference type="OrthoDB" id="9099937at2"/>
<evidence type="ECO:0000313" key="2">
    <source>
        <dbReference type="EMBL" id="ANB75077.1"/>
    </source>
</evidence>
<organism evidence="2 3">
    <name type="scientific">Paraburkholderia phytofirmans OLGA172</name>
    <dbReference type="NCBI Taxonomy" id="1417228"/>
    <lineage>
        <taxon>Bacteria</taxon>
        <taxon>Pseudomonadati</taxon>
        <taxon>Pseudomonadota</taxon>
        <taxon>Betaproteobacteria</taxon>
        <taxon>Burkholderiales</taxon>
        <taxon>Burkholderiaceae</taxon>
        <taxon>Paraburkholderia</taxon>
    </lineage>
</organism>
<evidence type="ECO:0000256" key="1">
    <source>
        <dbReference type="SAM" id="MobiDB-lite"/>
    </source>
</evidence>
<proteinExistence type="predicted"/>
<feature type="compositionally biased region" description="Basic and acidic residues" evidence="1">
    <location>
        <begin position="51"/>
        <end position="62"/>
    </location>
</feature>
<dbReference type="EMBL" id="CP014579">
    <property type="protein sequence ID" value="ANB75077.1"/>
    <property type="molecule type" value="Genomic_DNA"/>
</dbReference>
<feature type="compositionally biased region" description="Polar residues" evidence="1">
    <location>
        <begin position="63"/>
        <end position="75"/>
    </location>
</feature>
<protein>
    <submittedName>
        <fullName evidence="2">Uncharacterized protein</fullName>
    </submittedName>
</protein>
<dbReference type="KEGG" id="buz:AYM40_21895"/>
<sequence length="91" mass="10356">MTHYLQDELTSFWSRLTPYLAILESESPQEGAPDPVGRITVNTEDHQAFALHTTDKKPHGETSDTPTGQSATYTRFKTADADWGPWQREEY</sequence>
<reference evidence="2 3" key="1">
    <citation type="journal article" date="2016" name="Gene">
        <title>PacBio SMRT assembly of a complex multi-replicon genome reveals chlorocatechol degradative operon in a region of genome plasticity.</title>
        <authorList>
            <person name="Ricker N."/>
            <person name="Shen S.Y."/>
            <person name="Goordial J."/>
            <person name="Jin S."/>
            <person name="Fulthorpe R.R."/>
        </authorList>
    </citation>
    <scope>NUCLEOTIDE SEQUENCE [LARGE SCALE GENOMIC DNA]</scope>
    <source>
        <strain evidence="2 3">OLGA172</strain>
    </source>
</reference>
<gene>
    <name evidence="2" type="ORF">AYM40_21895</name>
</gene>
<evidence type="ECO:0000313" key="3">
    <source>
        <dbReference type="Proteomes" id="UP000076852"/>
    </source>
</evidence>
<name>A0A167W9F2_9BURK</name>
<accession>A0A167W9F2</accession>
<dbReference type="AlphaFoldDB" id="A0A167W9F2"/>